<accession>A0A6N6JJA3</accession>
<keyword evidence="1" id="KW-0472">Membrane</keyword>
<evidence type="ECO:0000313" key="3">
    <source>
        <dbReference type="Proteomes" id="UP000436822"/>
    </source>
</evidence>
<evidence type="ECO:0000256" key="1">
    <source>
        <dbReference type="SAM" id="Phobius"/>
    </source>
</evidence>
<evidence type="ECO:0008006" key="4">
    <source>
        <dbReference type="Google" id="ProtNLM"/>
    </source>
</evidence>
<keyword evidence="3" id="KW-1185">Reference proteome</keyword>
<sequence>MQTATCHTAAKPGTALRALWIYIALKLAVLIFFAVNTRFVMDEFWHFTQPVWLFAGTFETIWSAKAVGYVLFFEIAHAIGWDATSMLIIGRLTMAALAIALVYITYRMARALGQDRLTALVAVALLLSISTFIERGFRLRSEPLAILLAACAVLAVMSDRTDRTRALLIAGLLSGFAFVTTQKSVYFNVALGAGLVTDALLARDILKGIKRGGLLVIGWALALAIYCIGFGGAQAGDVLHALVTGPLGLAVNGGNFYEGLSTFVLQTFTRNLVGWGLMAVGLLLIAARIFRMDGAPRVYLVHTILLTLFVFFHNQTWPYVFTMVLPFLAPYGAHSLMKIISRAGGSLVIPAALVAAVAIPSAAKNIRYVGMTIATS</sequence>
<protein>
    <recommendedName>
        <fullName evidence="4">Glycosyltransferase RgtA/B/C/D-like domain-containing protein</fullName>
    </recommendedName>
</protein>
<feature type="transmembrane region" description="Helical" evidence="1">
    <location>
        <begin position="344"/>
        <end position="363"/>
    </location>
</feature>
<feature type="transmembrane region" description="Helical" evidence="1">
    <location>
        <begin position="84"/>
        <end position="105"/>
    </location>
</feature>
<feature type="transmembrane region" description="Helical" evidence="1">
    <location>
        <begin position="214"/>
        <end position="233"/>
    </location>
</feature>
<feature type="transmembrane region" description="Helical" evidence="1">
    <location>
        <begin position="117"/>
        <end position="133"/>
    </location>
</feature>
<feature type="transmembrane region" description="Helical" evidence="1">
    <location>
        <begin position="19"/>
        <end position="39"/>
    </location>
</feature>
<keyword evidence="1" id="KW-0812">Transmembrane</keyword>
<feature type="transmembrane region" description="Helical" evidence="1">
    <location>
        <begin position="272"/>
        <end position="290"/>
    </location>
</feature>
<organism evidence="2 3">
    <name type="scientific">Litoreibacter roseus</name>
    <dbReference type="NCBI Taxonomy" id="2601869"/>
    <lineage>
        <taxon>Bacteria</taxon>
        <taxon>Pseudomonadati</taxon>
        <taxon>Pseudomonadota</taxon>
        <taxon>Alphaproteobacteria</taxon>
        <taxon>Rhodobacterales</taxon>
        <taxon>Roseobacteraceae</taxon>
        <taxon>Litoreibacter</taxon>
    </lineage>
</organism>
<dbReference type="Proteomes" id="UP000436822">
    <property type="component" value="Unassembled WGS sequence"/>
</dbReference>
<keyword evidence="1" id="KW-1133">Transmembrane helix</keyword>
<feature type="transmembrane region" description="Helical" evidence="1">
    <location>
        <begin position="51"/>
        <end position="72"/>
    </location>
</feature>
<reference evidence="2 3" key="1">
    <citation type="submission" date="2019-12" db="EMBL/GenBank/DDBJ databases">
        <title>Litoreibacter badius sp. nov., a novel bacteriochlorophyll a-containing bacterium in the genus Litoreibacter.</title>
        <authorList>
            <person name="Kanamuro M."/>
            <person name="Takabe Y."/>
            <person name="Mori K."/>
            <person name="Takaichi S."/>
            <person name="Hanada S."/>
        </authorList>
    </citation>
    <scope>NUCLEOTIDE SEQUENCE [LARGE SCALE GENOMIC DNA]</scope>
    <source>
        <strain evidence="2 3">K6</strain>
    </source>
</reference>
<evidence type="ECO:0000313" key="2">
    <source>
        <dbReference type="EMBL" id="GFE66214.1"/>
    </source>
</evidence>
<gene>
    <name evidence="2" type="ORF">KIN_32880</name>
</gene>
<feature type="transmembrane region" description="Helical" evidence="1">
    <location>
        <begin position="297"/>
        <end position="313"/>
    </location>
</feature>
<name>A0A6N6JJA3_9RHOB</name>
<dbReference type="EMBL" id="BLJE01000004">
    <property type="protein sequence ID" value="GFE66214.1"/>
    <property type="molecule type" value="Genomic_DNA"/>
</dbReference>
<dbReference type="AlphaFoldDB" id="A0A6N6JJA3"/>
<comment type="caution">
    <text evidence="2">The sequence shown here is derived from an EMBL/GenBank/DDBJ whole genome shotgun (WGS) entry which is preliminary data.</text>
</comment>
<proteinExistence type="predicted"/>